<gene>
    <name evidence="1" type="ORF">H735_29500</name>
</gene>
<dbReference type="AlphaFoldDB" id="A0A0C1YP62"/>
<protein>
    <submittedName>
        <fullName evidence="1">Uncharacterized protein</fullName>
    </submittedName>
</protein>
<sequence length="61" mass="7110">MFNINRSPEIKEAREKYDRACQHHKEMARLHRAGAVSSEDLKEAIDDMRQAENELDAAKRV</sequence>
<dbReference type="RefSeq" id="WP_020197168.1">
    <property type="nucleotide sequence ID" value="NZ_BAOH01000109.1"/>
</dbReference>
<dbReference type="Proteomes" id="UP000031586">
    <property type="component" value="Unassembled WGS sequence"/>
</dbReference>
<proteinExistence type="predicted"/>
<name>A0A0C1YP62_9VIBR</name>
<dbReference type="EMBL" id="JPRD01000079">
    <property type="protein sequence ID" value="KIF45899.1"/>
    <property type="molecule type" value="Genomic_DNA"/>
</dbReference>
<comment type="caution">
    <text evidence="1">The sequence shown here is derived from an EMBL/GenBank/DDBJ whole genome shotgun (WGS) entry which is preliminary data.</text>
</comment>
<organism evidence="1 2">
    <name type="scientific">Vibrio owensii CAIM 1854 = LMG 25443</name>
    <dbReference type="NCBI Taxonomy" id="1229493"/>
    <lineage>
        <taxon>Bacteria</taxon>
        <taxon>Pseudomonadati</taxon>
        <taxon>Pseudomonadota</taxon>
        <taxon>Gammaproteobacteria</taxon>
        <taxon>Vibrionales</taxon>
        <taxon>Vibrionaceae</taxon>
        <taxon>Vibrio</taxon>
    </lineage>
</organism>
<reference evidence="1 2" key="1">
    <citation type="submission" date="2014-07" db="EMBL/GenBank/DDBJ databases">
        <title>Unique and conserved regions in Vibrio harveyi and related species in comparison with the shrimp pathogen Vibrio harveyi CAIM 1792.</title>
        <authorList>
            <person name="Espinoza-Valles I."/>
            <person name="Vora G."/>
            <person name="Leekitcharoenphon P."/>
            <person name="Ussery D."/>
            <person name="Hoj L."/>
            <person name="Gomez-Gil B."/>
        </authorList>
    </citation>
    <scope>NUCLEOTIDE SEQUENCE [LARGE SCALE GENOMIC DNA]</scope>
    <source>
        <strain evidence="2">CAIM 1854 / LMG 25443</strain>
    </source>
</reference>
<evidence type="ECO:0000313" key="2">
    <source>
        <dbReference type="Proteomes" id="UP000031586"/>
    </source>
</evidence>
<evidence type="ECO:0000313" key="1">
    <source>
        <dbReference type="EMBL" id="KIF45899.1"/>
    </source>
</evidence>
<dbReference type="PATRIC" id="fig|1229493.5.peg.5977"/>
<accession>A0A0C1YP62</accession>